<dbReference type="SUPFAM" id="SSF50978">
    <property type="entry name" value="WD40 repeat-like"/>
    <property type="match status" value="1"/>
</dbReference>
<accession>A0A6P6NRU5</accession>
<feature type="repeat" description="WD" evidence="11">
    <location>
        <begin position="283"/>
        <end position="325"/>
    </location>
</feature>
<sequence length="578" mass="65186">MAAAAASLVSYGSDSDSENESKSGTSPEKVDPDALAHLQPLKSGSVTSIAVLNSAPEVAVKEDVMTGVHLDPALKEVTYNPSYETMFAPEFGPANPFRSQQMAAPRNMLSGYAEPAHVNDFMFEQQRRTFSTFGYALDPSVDTSQVSSSSYIGAVEEAEKNKGLMAFETGVKKSEKRKKVKGGDASDIESFLGPWAKYQDERDVAKPSEDEKKELDEILAKRQKRGKNEEEAPAEEKTILHIKDAYDYQGRSYLHVPQDVGINLRSADVPDKCYLPKKQLHVWTGHTKGVSAIRLFPRSGHLLLSCSMDCKIKLWEVYNDRRCARTFIGHSKAVRDVCFNNTGTQFLSAAYDRYLKLWDSETGQCISRFTNRKVPYCVKFNPDEDKQNLFVAGMSDKKIVQWDIRSGEVVQEYDRHLGAVNTITFVDENRRFVSTSDDKSLRVWEWDIPVDFKYIAEPSMHSMPAVTLSPNGKWLACQSMDNQILIFGAQNRFRLNKKKIFKGHMVAGYACQVDFSPDMSYVVSGDADGKLNIWDWKTTKLYHRIKAHDKVCISALWHPHETSKVITCGWDGQIKLWD</sequence>
<keyword evidence="5" id="KW-0677">Repeat</keyword>
<keyword evidence="13" id="KW-1185">Reference proteome</keyword>
<dbReference type="FunFam" id="2.130.10.10:FF:000034">
    <property type="entry name" value="Pre-mRNA-processing factor 17, putative"/>
    <property type="match status" value="1"/>
</dbReference>
<comment type="subcellular location">
    <subcellularLocation>
        <location evidence="1">Nucleus</location>
    </subcellularLocation>
</comment>
<dbReference type="KEGG" id="caua:113088749"/>
<protein>
    <recommendedName>
        <fullName evidence="8">Pre-mRNA-processing factor 17</fullName>
    </recommendedName>
    <alternativeName>
        <fullName evidence="10">Cell division cycle 40 homolog</fullName>
    </alternativeName>
    <alternativeName>
        <fullName evidence="9">PRP17 homolog</fullName>
    </alternativeName>
</protein>
<evidence type="ECO:0000256" key="6">
    <source>
        <dbReference type="ARBA" id="ARBA00023187"/>
    </source>
</evidence>
<dbReference type="PROSITE" id="PS50082">
    <property type="entry name" value="WD_REPEATS_2"/>
    <property type="match status" value="5"/>
</dbReference>
<evidence type="ECO:0000256" key="7">
    <source>
        <dbReference type="ARBA" id="ARBA00023242"/>
    </source>
</evidence>
<dbReference type="SMART" id="SM00320">
    <property type="entry name" value="WD40"/>
    <property type="match status" value="7"/>
</dbReference>
<dbReference type="Proteomes" id="UP000515129">
    <property type="component" value="Unplaced"/>
</dbReference>
<dbReference type="InterPro" id="IPR015943">
    <property type="entry name" value="WD40/YVTN_repeat-like_dom_sf"/>
</dbReference>
<feature type="region of interest" description="Disordered" evidence="12">
    <location>
        <begin position="1"/>
        <end position="34"/>
    </location>
</feature>
<dbReference type="GO" id="GO:0003729">
    <property type="term" value="F:mRNA binding"/>
    <property type="evidence" value="ECO:0007669"/>
    <property type="project" value="TreeGrafter"/>
</dbReference>
<dbReference type="InterPro" id="IPR019775">
    <property type="entry name" value="WD40_repeat_CS"/>
</dbReference>
<keyword evidence="4" id="KW-0747">Spliceosome</keyword>
<evidence type="ECO:0000256" key="12">
    <source>
        <dbReference type="SAM" id="MobiDB-lite"/>
    </source>
</evidence>
<dbReference type="InterPro" id="IPR001680">
    <property type="entry name" value="WD40_rpt"/>
</dbReference>
<evidence type="ECO:0000256" key="3">
    <source>
        <dbReference type="ARBA" id="ARBA00022664"/>
    </source>
</evidence>
<evidence type="ECO:0000256" key="2">
    <source>
        <dbReference type="ARBA" id="ARBA00022574"/>
    </source>
</evidence>
<feature type="repeat" description="WD" evidence="11">
    <location>
        <begin position="327"/>
        <end position="368"/>
    </location>
</feature>
<evidence type="ECO:0000256" key="8">
    <source>
        <dbReference type="ARBA" id="ARBA00068146"/>
    </source>
</evidence>
<dbReference type="Pfam" id="PF00400">
    <property type="entry name" value="WD40"/>
    <property type="match status" value="6"/>
</dbReference>
<dbReference type="InterPro" id="IPR032847">
    <property type="entry name" value="PRPF17"/>
</dbReference>
<dbReference type="CDD" id="cd00200">
    <property type="entry name" value="WD40"/>
    <property type="match status" value="1"/>
</dbReference>
<organism evidence="13 14">
    <name type="scientific">Carassius auratus</name>
    <name type="common">Goldfish</name>
    <dbReference type="NCBI Taxonomy" id="7957"/>
    <lineage>
        <taxon>Eukaryota</taxon>
        <taxon>Metazoa</taxon>
        <taxon>Chordata</taxon>
        <taxon>Craniata</taxon>
        <taxon>Vertebrata</taxon>
        <taxon>Euteleostomi</taxon>
        <taxon>Actinopterygii</taxon>
        <taxon>Neopterygii</taxon>
        <taxon>Teleostei</taxon>
        <taxon>Ostariophysi</taxon>
        <taxon>Cypriniformes</taxon>
        <taxon>Cyprinidae</taxon>
        <taxon>Cyprininae</taxon>
        <taxon>Carassius</taxon>
    </lineage>
</organism>
<name>A0A6P6NRU5_CARAU</name>
<proteinExistence type="predicted"/>
<keyword evidence="3" id="KW-0507">mRNA processing</keyword>
<dbReference type="PANTHER" id="PTHR43979">
    <property type="entry name" value="PRE-MRNA-PROCESSING FACTOR 17"/>
    <property type="match status" value="1"/>
</dbReference>
<evidence type="ECO:0000256" key="1">
    <source>
        <dbReference type="ARBA" id="ARBA00004123"/>
    </source>
</evidence>
<evidence type="ECO:0000256" key="5">
    <source>
        <dbReference type="ARBA" id="ARBA00022737"/>
    </source>
</evidence>
<dbReference type="PROSITE" id="PS00678">
    <property type="entry name" value="WD_REPEATS_1"/>
    <property type="match status" value="1"/>
</dbReference>
<evidence type="ECO:0000256" key="4">
    <source>
        <dbReference type="ARBA" id="ARBA00022728"/>
    </source>
</evidence>
<dbReference type="Gene3D" id="2.130.10.10">
    <property type="entry name" value="YVTN repeat-like/Quinoprotein amine dehydrogenase"/>
    <property type="match status" value="1"/>
</dbReference>
<feature type="repeat" description="WD" evidence="11">
    <location>
        <begin position="513"/>
        <end position="544"/>
    </location>
</feature>
<dbReference type="RefSeq" id="XP_026111602.1">
    <property type="nucleotide sequence ID" value="XM_026255817.1"/>
</dbReference>
<evidence type="ECO:0000256" key="10">
    <source>
        <dbReference type="ARBA" id="ARBA00076678"/>
    </source>
</evidence>
<dbReference type="GO" id="GO:0000398">
    <property type="term" value="P:mRNA splicing, via spliceosome"/>
    <property type="evidence" value="ECO:0007669"/>
    <property type="project" value="InterPro"/>
</dbReference>
<dbReference type="AlphaFoldDB" id="A0A6P6NRU5"/>
<dbReference type="GeneID" id="113088749"/>
<evidence type="ECO:0000256" key="11">
    <source>
        <dbReference type="PROSITE-ProRule" id="PRU00221"/>
    </source>
</evidence>
<evidence type="ECO:0000256" key="9">
    <source>
        <dbReference type="ARBA" id="ARBA00075265"/>
    </source>
</evidence>
<dbReference type="PANTHER" id="PTHR43979:SF1">
    <property type="entry name" value="PRE-MRNA-PROCESSING FACTOR 17"/>
    <property type="match status" value="1"/>
</dbReference>
<evidence type="ECO:0000313" key="14">
    <source>
        <dbReference type="RefSeq" id="XP_026111602.1"/>
    </source>
</evidence>
<feature type="repeat" description="WD" evidence="11">
    <location>
        <begin position="545"/>
        <end position="578"/>
    </location>
</feature>
<gene>
    <name evidence="14" type="primary">LOC113088749</name>
</gene>
<evidence type="ECO:0000313" key="13">
    <source>
        <dbReference type="Proteomes" id="UP000515129"/>
    </source>
</evidence>
<keyword evidence="7" id="KW-0539">Nucleus</keyword>
<keyword evidence="2 11" id="KW-0853">WD repeat</keyword>
<dbReference type="GO" id="GO:0071013">
    <property type="term" value="C:catalytic step 2 spliceosome"/>
    <property type="evidence" value="ECO:0007669"/>
    <property type="project" value="InterPro"/>
</dbReference>
<dbReference type="PROSITE" id="PS50294">
    <property type="entry name" value="WD_REPEATS_REGION"/>
    <property type="match status" value="4"/>
</dbReference>
<feature type="repeat" description="WD" evidence="11">
    <location>
        <begin position="413"/>
        <end position="445"/>
    </location>
</feature>
<reference evidence="14" key="1">
    <citation type="submission" date="2025-08" db="UniProtKB">
        <authorList>
            <consortium name="RefSeq"/>
        </authorList>
    </citation>
    <scope>IDENTIFICATION</scope>
    <source>
        <strain evidence="14">Wakin</strain>
        <tissue evidence="14">Muscle</tissue>
    </source>
</reference>
<dbReference type="InterPro" id="IPR036322">
    <property type="entry name" value="WD40_repeat_dom_sf"/>
</dbReference>
<keyword evidence="6" id="KW-0508">mRNA splicing</keyword>
<dbReference type="OrthoDB" id="10257301at2759"/>